<evidence type="ECO:0000259" key="1">
    <source>
        <dbReference type="PROSITE" id="PS51186"/>
    </source>
</evidence>
<protein>
    <submittedName>
        <fullName evidence="2">Acetyltransferase (GNAT) family protein</fullName>
    </submittedName>
</protein>
<feature type="domain" description="N-acetyltransferase" evidence="1">
    <location>
        <begin position="4"/>
        <end position="184"/>
    </location>
</feature>
<dbReference type="InterPro" id="IPR000182">
    <property type="entry name" value="GNAT_dom"/>
</dbReference>
<keyword evidence="2" id="KW-0808">Transferase</keyword>
<name>A0A3N1CN25_9ACTN</name>
<dbReference type="AlphaFoldDB" id="A0A3N1CN25"/>
<dbReference type="PROSITE" id="PS51186">
    <property type="entry name" value="GNAT"/>
    <property type="match status" value="1"/>
</dbReference>
<keyword evidence="3" id="KW-1185">Reference proteome</keyword>
<evidence type="ECO:0000313" key="3">
    <source>
        <dbReference type="Proteomes" id="UP000272400"/>
    </source>
</evidence>
<dbReference type="Pfam" id="PF00583">
    <property type="entry name" value="Acetyltransf_1"/>
    <property type="match status" value="1"/>
</dbReference>
<dbReference type="Proteomes" id="UP000272400">
    <property type="component" value="Unassembled WGS sequence"/>
</dbReference>
<evidence type="ECO:0000313" key="2">
    <source>
        <dbReference type="EMBL" id="ROO82544.1"/>
    </source>
</evidence>
<sequence>MTEMTFTRLDPVEARELVDELIVPLYVDTHTEVAGNPFYSAERAAERIRGYAAAPTFEIVIARIDGVPIGQAFGYGLITGRWWEGLTPTVELPEDFTDERGGGRTFAFTELMVLPERQGQGLAHALHDELLRGRAEERATVLTREDNRSAQAAYARWGWRKVGKLQPYPDSPHFDAFVLPLPLPS</sequence>
<proteinExistence type="predicted"/>
<dbReference type="Gene3D" id="3.40.630.30">
    <property type="match status" value="1"/>
</dbReference>
<dbReference type="InterPro" id="IPR016181">
    <property type="entry name" value="Acyl_CoA_acyltransferase"/>
</dbReference>
<dbReference type="SUPFAM" id="SSF55729">
    <property type="entry name" value="Acyl-CoA N-acyltransferases (Nat)"/>
    <property type="match status" value="1"/>
</dbReference>
<comment type="caution">
    <text evidence="2">The sequence shown here is derived from an EMBL/GenBank/DDBJ whole genome shotgun (WGS) entry which is preliminary data.</text>
</comment>
<dbReference type="OrthoDB" id="4536199at2"/>
<organism evidence="2 3">
    <name type="scientific">Actinocorallia herbida</name>
    <dbReference type="NCBI Taxonomy" id="58109"/>
    <lineage>
        <taxon>Bacteria</taxon>
        <taxon>Bacillati</taxon>
        <taxon>Actinomycetota</taxon>
        <taxon>Actinomycetes</taxon>
        <taxon>Streptosporangiales</taxon>
        <taxon>Thermomonosporaceae</taxon>
        <taxon>Actinocorallia</taxon>
    </lineage>
</organism>
<dbReference type="EMBL" id="RJKE01000001">
    <property type="protein sequence ID" value="ROO82544.1"/>
    <property type="molecule type" value="Genomic_DNA"/>
</dbReference>
<reference evidence="2 3" key="1">
    <citation type="submission" date="2018-11" db="EMBL/GenBank/DDBJ databases">
        <title>Sequencing the genomes of 1000 actinobacteria strains.</title>
        <authorList>
            <person name="Klenk H.-P."/>
        </authorList>
    </citation>
    <scope>NUCLEOTIDE SEQUENCE [LARGE SCALE GENOMIC DNA]</scope>
    <source>
        <strain evidence="2 3">DSM 44254</strain>
    </source>
</reference>
<dbReference type="RefSeq" id="WP_123661558.1">
    <property type="nucleotide sequence ID" value="NZ_RJKE01000001.1"/>
</dbReference>
<accession>A0A3N1CN25</accession>
<dbReference type="GO" id="GO:0016747">
    <property type="term" value="F:acyltransferase activity, transferring groups other than amino-acyl groups"/>
    <property type="evidence" value="ECO:0007669"/>
    <property type="project" value="InterPro"/>
</dbReference>
<gene>
    <name evidence="2" type="ORF">EDD29_0024</name>
</gene>